<dbReference type="SUPFAM" id="SSF55347">
    <property type="entry name" value="Glyceraldehyde-3-phosphate dehydrogenase-like, C-terminal domain"/>
    <property type="match status" value="1"/>
</dbReference>
<keyword evidence="11" id="KW-1185">Reference proteome</keyword>
<dbReference type="InterPro" id="IPR022674">
    <property type="entry name" value="G6P_DH_NAD-bd"/>
</dbReference>
<dbReference type="InterPro" id="IPR036291">
    <property type="entry name" value="NAD(P)-bd_dom_sf"/>
</dbReference>
<feature type="domain" description="Glucose-6-phosphate dehydrogenase C-terminal" evidence="9">
    <location>
        <begin position="186"/>
        <end position="456"/>
    </location>
</feature>
<feature type="binding site" evidence="7">
    <location>
        <position position="144"/>
    </location>
    <ligand>
        <name>NADP(+)</name>
        <dbReference type="ChEBI" id="CHEBI:58349"/>
    </ligand>
</feature>
<dbReference type="InterPro" id="IPR019796">
    <property type="entry name" value="G6P_DH_AS"/>
</dbReference>
<feature type="binding site" evidence="7">
    <location>
        <position position="322"/>
    </location>
    <ligand>
        <name>substrate</name>
    </ligand>
</feature>
<dbReference type="InterPro" id="IPR001282">
    <property type="entry name" value="G6P_DH"/>
</dbReference>
<feature type="binding site" evidence="7">
    <location>
        <position position="48"/>
    </location>
    <ligand>
        <name>NADP(+)</name>
        <dbReference type="ChEBI" id="CHEBI:58349"/>
    </ligand>
</feature>
<keyword evidence="5 7" id="KW-0560">Oxidoreductase</keyword>
<feature type="domain" description="Glucose-6-phosphate dehydrogenase NAD-binding" evidence="8">
    <location>
        <begin position="11"/>
        <end position="183"/>
    </location>
</feature>
<accession>A0ABS2ATX8</accession>
<feature type="binding site" evidence="7">
    <location>
        <position position="231"/>
    </location>
    <ligand>
        <name>substrate</name>
    </ligand>
</feature>
<reference evidence="10 11" key="1">
    <citation type="submission" date="2021-01" db="EMBL/GenBank/DDBJ databases">
        <title>Actinoplanes sp. nov. LDG1-06 isolated from lichen.</title>
        <authorList>
            <person name="Saeng-In P."/>
            <person name="Phongsopitanun W."/>
            <person name="Kanchanasin P."/>
            <person name="Yuki M."/>
            <person name="Kudo T."/>
            <person name="Ohkuma M."/>
            <person name="Tanasupawat S."/>
        </authorList>
    </citation>
    <scope>NUCLEOTIDE SEQUENCE [LARGE SCALE GENOMIC DNA]</scope>
    <source>
        <strain evidence="10 11">LDG1-06</strain>
    </source>
</reference>
<feature type="active site" description="Proton acceptor" evidence="7">
    <location>
        <position position="236"/>
    </location>
</feature>
<dbReference type="PROSITE" id="PS00069">
    <property type="entry name" value="G6P_DEHYDROGENASE"/>
    <property type="match status" value="1"/>
</dbReference>
<dbReference type="EMBL" id="JAENHP010000032">
    <property type="protein sequence ID" value="MBM2623178.1"/>
    <property type="molecule type" value="Genomic_DNA"/>
</dbReference>
<feature type="binding site" evidence="7">
    <location>
        <begin position="14"/>
        <end position="21"/>
    </location>
    <ligand>
        <name>NADP(+)</name>
        <dbReference type="ChEBI" id="CHEBI:58349"/>
    </ligand>
</feature>
<comment type="caution">
    <text evidence="10">The sequence shown here is derived from an EMBL/GenBank/DDBJ whole genome shotgun (WGS) entry which is preliminary data.</text>
</comment>
<evidence type="ECO:0000259" key="8">
    <source>
        <dbReference type="Pfam" id="PF00479"/>
    </source>
</evidence>
<feature type="binding site" evidence="7">
    <location>
        <position position="178"/>
    </location>
    <ligand>
        <name>substrate</name>
    </ligand>
</feature>
<gene>
    <name evidence="7" type="primary">zwf</name>
    <name evidence="10" type="ORF">JIG36_47545</name>
</gene>
<dbReference type="InterPro" id="IPR022675">
    <property type="entry name" value="G6P_DH_C"/>
</dbReference>
<dbReference type="Pfam" id="PF00479">
    <property type="entry name" value="G6PD_N"/>
    <property type="match status" value="1"/>
</dbReference>
<comment type="pathway">
    <text evidence="1 7">Carbohydrate degradation; pentose phosphate pathway; D-ribulose 5-phosphate from D-glucose 6-phosphate (oxidative stage): step 1/3.</text>
</comment>
<dbReference type="PIRSF" id="PIRSF000110">
    <property type="entry name" value="G6PD"/>
    <property type="match status" value="1"/>
</dbReference>
<evidence type="ECO:0000313" key="10">
    <source>
        <dbReference type="EMBL" id="MBM2623178.1"/>
    </source>
</evidence>
<evidence type="ECO:0000313" key="11">
    <source>
        <dbReference type="Proteomes" id="UP000632138"/>
    </source>
</evidence>
<evidence type="ECO:0000256" key="2">
    <source>
        <dbReference type="ARBA" id="ARBA00009975"/>
    </source>
</evidence>
<keyword evidence="3 7" id="KW-0313">Glucose metabolism</keyword>
<evidence type="ECO:0000256" key="5">
    <source>
        <dbReference type="ARBA" id="ARBA00023002"/>
    </source>
</evidence>
<dbReference type="Gene3D" id="3.30.360.10">
    <property type="entry name" value="Dihydrodipicolinate Reductase, domain 2"/>
    <property type="match status" value="1"/>
</dbReference>
<comment type="similarity">
    <text evidence="2 7">Belongs to the glucose-6-phosphate dehydrogenase family.</text>
</comment>
<dbReference type="PRINTS" id="PR00079">
    <property type="entry name" value="G6PDHDRGNASE"/>
</dbReference>
<dbReference type="RefSeq" id="WP_203383529.1">
    <property type="nucleotide sequence ID" value="NZ_JAENHP010000032.1"/>
</dbReference>
<dbReference type="PANTHER" id="PTHR23429">
    <property type="entry name" value="GLUCOSE-6-PHOSPHATE 1-DEHYDROGENASE G6PD"/>
    <property type="match status" value="1"/>
</dbReference>
<evidence type="ECO:0000256" key="7">
    <source>
        <dbReference type="HAMAP-Rule" id="MF_00966"/>
    </source>
</evidence>
<dbReference type="Proteomes" id="UP000632138">
    <property type="component" value="Unassembled WGS sequence"/>
</dbReference>
<name>A0ABS2ATX8_9ACTN</name>
<keyword evidence="4 7" id="KW-0521">NADP</keyword>
<comment type="catalytic activity">
    <reaction evidence="7">
        <text>D-glucose 6-phosphate + NADP(+) = 6-phospho-D-glucono-1,5-lactone + NADPH + H(+)</text>
        <dbReference type="Rhea" id="RHEA:15841"/>
        <dbReference type="ChEBI" id="CHEBI:15378"/>
        <dbReference type="ChEBI" id="CHEBI:57783"/>
        <dbReference type="ChEBI" id="CHEBI:57955"/>
        <dbReference type="ChEBI" id="CHEBI:58349"/>
        <dbReference type="ChEBI" id="CHEBI:61548"/>
        <dbReference type="EC" id="1.1.1.49"/>
    </reaction>
</comment>
<sequence>MAKKPGPTVFVLFGATGDLARRMVLPAFYTLAAEGLLPDDWVLIGNGRGDVSHENFRGHVREALEEFGPKPSKGPWKEFASRLRFAGGGFNSDDPGSLLDVIAENRKSHQLVHYLAIPPVAFEETTKALGEHGLAKGARVVFEKPFGTSPSSFRSLNRLVHRVLDEEQVYRIDHFLGKEATQNLHAARFANEAFAAMWSRDHIESVQIDVPETLGVEQRAAFYDATGAVLDMLVTHLFQVAAEVAMEPPASLGSADLQAARERVIRSFRPLDPAEAVLGQHTGYKQIKGIKRGSATDTYVAAKLWIDNARWKGVPFLLRTGKRLAESRQVVSLVLKTPARPLTSLPPQANVLSFDLAGDGNIDLSLLVKRPGVALDLEPGSVRLPLDGLADGEPLPPYARLIHDVLLGDRALFTRPDGLSATWKTVEPLLSKPPKPASYAPGSWGPAAARKLAAPHRWLLGQ</sequence>
<comment type="function">
    <text evidence="7">Catalyzes the oxidation of glucose 6-phosphate to 6-phosphogluconolactone.</text>
</comment>
<dbReference type="HAMAP" id="MF_00966">
    <property type="entry name" value="G6PD"/>
    <property type="match status" value="1"/>
</dbReference>
<dbReference type="SUPFAM" id="SSF51735">
    <property type="entry name" value="NAD(P)-binding Rossmann-fold domains"/>
    <property type="match status" value="1"/>
</dbReference>
<evidence type="ECO:0000256" key="1">
    <source>
        <dbReference type="ARBA" id="ARBA00004937"/>
    </source>
</evidence>
<dbReference type="Pfam" id="PF02781">
    <property type="entry name" value="G6PD_C"/>
    <property type="match status" value="1"/>
</dbReference>
<dbReference type="PANTHER" id="PTHR23429:SF0">
    <property type="entry name" value="GLUCOSE-6-PHOSPHATE 1-DEHYDROGENASE"/>
    <property type="match status" value="1"/>
</dbReference>
<dbReference type="EC" id="1.1.1.49" evidence="7"/>
<evidence type="ECO:0000256" key="4">
    <source>
        <dbReference type="ARBA" id="ARBA00022857"/>
    </source>
</evidence>
<evidence type="ECO:0000256" key="6">
    <source>
        <dbReference type="ARBA" id="ARBA00023277"/>
    </source>
</evidence>
<dbReference type="Gene3D" id="3.40.50.720">
    <property type="entry name" value="NAD(P)-binding Rossmann-like Domain"/>
    <property type="match status" value="1"/>
</dbReference>
<protein>
    <recommendedName>
        <fullName evidence="7">Glucose-6-phosphate 1-dehydrogenase</fullName>
        <shortName evidence="7">G6PD</shortName>
        <ecNumber evidence="7">1.1.1.49</ecNumber>
    </recommendedName>
</protein>
<evidence type="ECO:0000256" key="3">
    <source>
        <dbReference type="ARBA" id="ARBA00022526"/>
    </source>
</evidence>
<keyword evidence="6 7" id="KW-0119">Carbohydrate metabolism</keyword>
<evidence type="ECO:0000259" key="9">
    <source>
        <dbReference type="Pfam" id="PF02781"/>
    </source>
</evidence>
<proteinExistence type="inferred from homology"/>
<feature type="binding site" evidence="7">
    <location>
        <position position="212"/>
    </location>
    <ligand>
        <name>substrate</name>
    </ligand>
</feature>
<feature type="binding site" evidence="7">
    <location>
        <position position="174"/>
    </location>
    <ligand>
        <name>substrate</name>
    </ligand>
</feature>
<comment type="caution">
    <text evidence="7">Lacks conserved residue(s) required for the propagation of feature annotation.</text>
</comment>
<organism evidence="10 11">
    <name type="scientific">Paractinoplanes ovalisporus</name>
    <dbReference type="NCBI Taxonomy" id="2810368"/>
    <lineage>
        <taxon>Bacteria</taxon>
        <taxon>Bacillati</taxon>
        <taxon>Actinomycetota</taxon>
        <taxon>Actinomycetes</taxon>
        <taxon>Micromonosporales</taxon>
        <taxon>Micromonosporaceae</taxon>
        <taxon>Paractinoplanes</taxon>
    </lineage>
</organism>